<dbReference type="Proteomes" id="UP000649617">
    <property type="component" value="Unassembled WGS sequence"/>
</dbReference>
<evidence type="ECO:0000313" key="3">
    <source>
        <dbReference type="Proteomes" id="UP000649617"/>
    </source>
</evidence>
<gene>
    <name evidence="2" type="ORF">SPIL2461_LOCUS7636</name>
</gene>
<dbReference type="OrthoDB" id="437864at2759"/>
<protein>
    <submittedName>
        <fullName evidence="2">Uncharacterized protein</fullName>
    </submittedName>
</protein>
<feature type="region of interest" description="Disordered" evidence="1">
    <location>
        <begin position="217"/>
        <end position="259"/>
    </location>
</feature>
<keyword evidence="3" id="KW-1185">Reference proteome</keyword>
<feature type="non-terminal residue" evidence="2">
    <location>
        <position position="1077"/>
    </location>
</feature>
<evidence type="ECO:0000313" key="2">
    <source>
        <dbReference type="EMBL" id="CAE7329348.1"/>
    </source>
</evidence>
<proteinExistence type="predicted"/>
<name>A0A812PC29_SYMPI</name>
<accession>A0A812PC29</accession>
<dbReference type="AlphaFoldDB" id="A0A812PC29"/>
<comment type="caution">
    <text evidence="2">The sequence shown here is derived from an EMBL/GenBank/DDBJ whole genome shotgun (WGS) entry which is preliminary data.</text>
</comment>
<organism evidence="2 3">
    <name type="scientific">Symbiodinium pilosum</name>
    <name type="common">Dinoflagellate</name>
    <dbReference type="NCBI Taxonomy" id="2952"/>
    <lineage>
        <taxon>Eukaryota</taxon>
        <taxon>Sar</taxon>
        <taxon>Alveolata</taxon>
        <taxon>Dinophyceae</taxon>
        <taxon>Suessiales</taxon>
        <taxon>Symbiodiniaceae</taxon>
        <taxon>Symbiodinium</taxon>
    </lineage>
</organism>
<evidence type="ECO:0000256" key="1">
    <source>
        <dbReference type="SAM" id="MobiDB-lite"/>
    </source>
</evidence>
<sequence>DTGVAPFPLTEAILYDFLKGYGSKQAPTFGKCFLGCFLFALYARARFSDMQASGDLVSDVVDTKDGPHGYLEACVTRTKTAYNLERKARFLAMCATIQGLSQDSWALRWLDIARDHGPEWGSGKPLLVEGGGWQDSPVSVDVRALGTHSLKATCLSWAAKWGVERDTRLIMGYRSSPRGKSEVVYGRDNVAPALRILDTIIEAVSVGKFLPDSTRSGMFPNSVRQAKQPVPEDEISLSSEGSEDEEDKDPAEEEKAAEEVVGPWEPVPGARDQLLPTGRCVLKTMAASYSDSQSVFNARVDASGLPKDDATKVKNAVSSLRQLAFISSFTPGQADETPLMNALKTMLARDAELGVQASFRALYHEAYAVVTSELKQKIEKSEEPASRRLTQPERAERYEKQKAKLVGVLIKNQSEPSEALVDKAVACYESNELRYLSWEACTSREQEVGSDRRKDTRFTVDENSGRLKVETKDAEEKASTVSEVHVLQALQRRSLAMDQANIVEYSLMQQWTDRLLRAKMQDAPPGYQRDGAQPSGGKRPIDEDCVRVPYQSVASMAMGLPHARRLLFIELCSGSAGLSAAFRALGFQVLAIDHGGNRRQPLVPTLSLDLRRDSSWSFVERMVSSHATLLVHIAPPCGTASRAREIPLKGGLSEADQSRVESANCIYTRAANFCVWLRRQAAEHGLPTHFCVENPLRSYMWMMPEFVELKPHCLHLAYDVCMHGGDRDKHQMLWTSLPELQALPVSCDRSHQHRPWGQTPSGSFATASETECPVRFAAAAALAAGSLHILPSASDVTTASARTAAQTQPKVSKALVLIEEYHYQVTIPLPSACLPPVNEKNCLLRTLGPVAQSTSGKVVSLTCGVYRTPMQFARQAITLQHPFDMCRALPDPALEVLARTLIDGPVSVAKSRLKTIRTWKQWKRELEEQEAALHEAMHPDVARVMKGKILLLQKIAIPLNGQMLIGDEQPSGIFPVEPKPALASVEEFWERSLLVKHALWQKVADSPADRLSQGLCEVTETEREKGWLSSPKTWQELEGTFGPRWVPVRRFAVEQRDKLRPIDDLAENGVNEASRPK</sequence>
<feature type="region of interest" description="Disordered" evidence="1">
    <location>
        <begin position="523"/>
        <end position="542"/>
    </location>
</feature>
<dbReference type="EMBL" id="CAJNIZ010012088">
    <property type="protein sequence ID" value="CAE7329348.1"/>
    <property type="molecule type" value="Genomic_DNA"/>
</dbReference>
<feature type="compositionally biased region" description="Acidic residues" evidence="1">
    <location>
        <begin position="231"/>
        <end position="252"/>
    </location>
</feature>
<reference evidence="2" key="1">
    <citation type="submission" date="2021-02" db="EMBL/GenBank/DDBJ databases">
        <authorList>
            <person name="Dougan E. K."/>
            <person name="Rhodes N."/>
            <person name="Thang M."/>
            <person name="Chan C."/>
        </authorList>
    </citation>
    <scope>NUCLEOTIDE SEQUENCE</scope>
</reference>